<protein>
    <recommendedName>
        <fullName evidence="3">ManO</fullName>
    </recommendedName>
</protein>
<dbReference type="Pfam" id="PF06115">
    <property type="entry name" value="DUF956"/>
    <property type="match status" value="1"/>
</dbReference>
<organism evidence="1 2">
    <name type="scientific">Loigolactobacillus bifermentans DSM 20003</name>
    <dbReference type="NCBI Taxonomy" id="1423726"/>
    <lineage>
        <taxon>Bacteria</taxon>
        <taxon>Bacillati</taxon>
        <taxon>Bacillota</taxon>
        <taxon>Bacilli</taxon>
        <taxon>Lactobacillales</taxon>
        <taxon>Lactobacillaceae</taxon>
        <taxon>Loigolactobacillus</taxon>
    </lineage>
</organism>
<accession>A0A0R1GJK8</accession>
<sequence length="124" mass="14342">MVESINTKVNLVVDATSYLGLPKYGKIMLGDRGFEFFNDKHVQDFIQIPWEEVDYVVASVMFGGRWIPRFTVQTKKNGNYTFASKTPKKTLRGIREHVDPNHMVRAIGFFKILKRRLFGTKKKG</sequence>
<name>A0A0R1GJK8_9LACO</name>
<dbReference type="RefSeq" id="WP_057905902.1">
    <property type="nucleotide sequence ID" value="NZ_AZDA01000140.1"/>
</dbReference>
<dbReference type="InterPro" id="IPR010360">
    <property type="entry name" value="DUF956"/>
</dbReference>
<dbReference type="PATRIC" id="fig|1423726.3.peg.2151"/>
<dbReference type="AlphaFoldDB" id="A0A0R1GJK8"/>
<keyword evidence="2" id="KW-1185">Reference proteome</keyword>
<dbReference type="PIRSF" id="PIRSF021265">
    <property type="entry name" value="DUF956"/>
    <property type="match status" value="1"/>
</dbReference>
<dbReference type="EMBL" id="AZDA01000140">
    <property type="protein sequence ID" value="KRK32643.1"/>
    <property type="molecule type" value="Genomic_DNA"/>
</dbReference>
<evidence type="ECO:0008006" key="3">
    <source>
        <dbReference type="Google" id="ProtNLM"/>
    </source>
</evidence>
<comment type="caution">
    <text evidence="1">The sequence shown here is derived from an EMBL/GenBank/DDBJ whole genome shotgun (WGS) entry which is preliminary data.</text>
</comment>
<dbReference type="OrthoDB" id="1646215at2"/>
<dbReference type="STRING" id="1423726.FC07_GL002075"/>
<gene>
    <name evidence="1" type="ORF">FC07_GL002075</name>
</gene>
<evidence type="ECO:0000313" key="1">
    <source>
        <dbReference type="EMBL" id="KRK32643.1"/>
    </source>
</evidence>
<dbReference type="Proteomes" id="UP000051461">
    <property type="component" value="Unassembled WGS sequence"/>
</dbReference>
<evidence type="ECO:0000313" key="2">
    <source>
        <dbReference type="Proteomes" id="UP000051461"/>
    </source>
</evidence>
<proteinExistence type="predicted"/>
<reference evidence="1 2" key="1">
    <citation type="journal article" date="2015" name="Genome Announc.">
        <title>Expanding the biotechnology potential of lactobacilli through comparative genomics of 213 strains and associated genera.</title>
        <authorList>
            <person name="Sun Z."/>
            <person name="Harris H.M."/>
            <person name="McCann A."/>
            <person name="Guo C."/>
            <person name="Argimon S."/>
            <person name="Zhang W."/>
            <person name="Yang X."/>
            <person name="Jeffery I.B."/>
            <person name="Cooney J.C."/>
            <person name="Kagawa T.F."/>
            <person name="Liu W."/>
            <person name="Song Y."/>
            <person name="Salvetti E."/>
            <person name="Wrobel A."/>
            <person name="Rasinkangas P."/>
            <person name="Parkhill J."/>
            <person name="Rea M.C."/>
            <person name="O'Sullivan O."/>
            <person name="Ritari J."/>
            <person name="Douillard F.P."/>
            <person name="Paul Ross R."/>
            <person name="Yang R."/>
            <person name="Briner A.E."/>
            <person name="Felis G.E."/>
            <person name="de Vos W.M."/>
            <person name="Barrangou R."/>
            <person name="Klaenhammer T.R."/>
            <person name="Caufield P.W."/>
            <person name="Cui Y."/>
            <person name="Zhang H."/>
            <person name="O'Toole P.W."/>
        </authorList>
    </citation>
    <scope>NUCLEOTIDE SEQUENCE [LARGE SCALE GENOMIC DNA]</scope>
    <source>
        <strain evidence="1 2">DSM 20003</strain>
    </source>
</reference>